<reference evidence="5" key="1">
    <citation type="journal article" date="2014" name="Int. J. Syst. Evol. Microbiol.">
        <title>Complete genome sequence of Corynebacterium casei LMG S-19264T (=DSM 44701T), isolated from a smear-ripened cheese.</title>
        <authorList>
            <consortium name="US DOE Joint Genome Institute (JGI-PGF)"/>
            <person name="Walter F."/>
            <person name="Albersmeier A."/>
            <person name="Kalinowski J."/>
            <person name="Ruckert C."/>
        </authorList>
    </citation>
    <scope>NUCLEOTIDE SEQUENCE</scope>
    <source>
        <strain evidence="5">CGMCC 1.15425</strain>
    </source>
</reference>
<evidence type="ECO:0000256" key="3">
    <source>
        <dbReference type="ARBA" id="ARBA00022840"/>
    </source>
</evidence>
<keyword evidence="6" id="KW-1185">Reference proteome</keyword>
<evidence type="ECO:0000256" key="1">
    <source>
        <dbReference type="ARBA" id="ARBA00022448"/>
    </source>
</evidence>
<dbReference type="Pfam" id="PF00005">
    <property type="entry name" value="ABC_tran"/>
    <property type="match status" value="1"/>
</dbReference>
<dbReference type="InterPro" id="IPR003593">
    <property type="entry name" value="AAA+_ATPase"/>
</dbReference>
<dbReference type="InterPro" id="IPR017871">
    <property type="entry name" value="ABC_transporter-like_CS"/>
</dbReference>
<comment type="caution">
    <text evidence="5">The sequence shown here is derived from an EMBL/GenBank/DDBJ whole genome shotgun (WGS) entry which is preliminary data.</text>
</comment>
<keyword evidence="3 5" id="KW-0067">ATP-binding</keyword>
<accession>A0A917GNV6</accession>
<protein>
    <submittedName>
        <fullName evidence="5">ABC transporter ATP-binding protein</fullName>
    </submittedName>
</protein>
<dbReference type="Proteomes" id="UP000627715">
    <property type="component" value="Unassembled WGS sequence"/>
</dbReference>
<evidence type="ECO:0000313" key="6">
    <source>
        <dbReference type="Proteomes" id="UP000627715"/>
    </source>
</evidence>
<evidence type="ECO:0000256" key="2">
    <source>
        <dbReference type="ARBA" id="ARBA00022741"/>
    </source>
</evidence>
<dbReference type="PANTHER" id="PTHR42711">
    <property type="entry name" value="ABC TRANSPORTER ATP-BINDING PROTEIN"/>
    <property type="match status" value="1"/>
</dbReference>
<dbReference type="GO" id="GO:0005524">
    <property type="term" value="F:ATP binding"/>
    <property type="evidence" value="ECO:0007669"/>
    <property type="project" value="UniProtKB-KW"/>
</dbReference>
<dbReference type="PROSITE" id="PS00211">
    <property type="entry name" value="ABC_TRANSPORTER_1"/>
    <property type="match status" value="1"/>
</dbReference>
<feature type="domain" description="ABC transporter" evidence="4">
    <location>
        <begin position="6"/>
        <end position="235"/>
    </location>
</feature>
<keyword evidence="2" id="KW-0547">Nucleotide-binding</keyword>
<dbReference type="OrthoDB" id="9775490at2"/>
<dbReference type="InterPro" id="IPR003439">
    <property type="entry name" value="ABC_transporter-like_ATP-bd"/>
</dbReference>
<dbReference type="PROSITE" id="PS50893">
    <property type="entry name" value="ABC_TRANSPORTER_2"/>
    <property type="match status" value="1"/>
</dbReference>
<keyword evidence="1" id="KW-0813">Transport</keyword>
<dbReference type="PANTHER" id="PTHR42711:SF10">
    <property type="entry name" value="ABC TRANSPORTER ATP-BINDING PROTEIN"/>
    <property type="match status" value="1"/>
</dbReference>
<name>A0A917GNV6_9GAMM</name>
<proteinExistence type="predicted"/>
<evidence type="ECO:0000313" key="5">
    <source>
        <dbReference type="EMBL" id="GGG52893.1"/>
    </source>
</evidence>
<dbReference type="EMBL" id="BMIY01000003">
    <property type="protein sequence ID" value="GGG52893.1"/>
    <property type="molecule type" value="Genomic_DNA"/>
</dbReference>
<reference evidence="5" key="2">
    <citation type="submission" date="2020-09" db="EMBL/GenBank/DDBJ databases">
        <authorList>
            <person name="Sun Q."/>
            <person name="Zhou Y."/>
        </authorList>
    </citation>
    <scope>NUCLEOTIDE SEQUENCE</scope>
    <source>
        <strain evidence="5">CGMCC 1.15425</strain>
    </source>
</reference>
<organism evidence="5 6">
    <name type="scientific">Pseudohongiella nitratireducens</name>
    <dbReference type="NCBI Taxonomy" id="1768907"/>
    <lineage>
        <taxon>Bacteria</taxon>
        <taxon>Pseudomonadati</taxon>
        <taxon>Pseudomonadota</taxon>
        <taxon>Gammaproteobacteria</taxon>
        <taxon>Pseudomonadales</taxon>
        <taxon>Pseudohongiellaceae</taxon>
        <taxon>Pseudohongiella</taxon>
    </lineage>
</organism>
<sequence length="308" mass="34557">MPEPIVSIRDLNKTYKGGYQALKNINLDIYPGEIIALLGPNGAGKTTLISTICGINQPTSGTVTVGGYDTVRDYRETRSLIGLVPQELTTDSFETPWVTVSFSRGLFNKPKDPAYIESVLKDVALWEKKDNKIITLSGGMKRRLLIAKALSHEPRILFLDEPTAGVDVELRRDMWRLVHRLRENGVTVILTTHYIEEAEEMADRVAVIANGEITLVDEKQALMQKLGKKQLILDLSQPLEALPESLPDFDLKLSEDNLQLIYTFESQGERTGITRLMEALRDEGIQFNDLRTAQSSLEEIFVQLVEEA</sequence>
<dbReference type="InterPro" id="IPR027417">
    <property type="entry name" value="P-loop_NTPase"/>
</dbReference>
<dbReference type="CDD" id="cd03230">
    <property type="entry name" value="ABC_DR_subfamily_A"/>
    <property type="match status" value="1"/>
</dbReference>
<dbReference type="InterPro" id="IPR050763">
    <property type="entry name" value="ABC_transporter_ATP-binding"/>
</dbReference>
<gene>
    <name evidence="5" type="primary">yadG</name>
    <name evidence="5" type="ORF">GCM10011403_07610</name>
</gene>
<dbReference type="GO" id="GO:0016887">
    <property type="term" value="F:ATP hydrolysis activity"/>
    <property type="evidence" value="ECO:0007669"/>
    <property type="project" value="InterPro"/>
</dbReference>
<evidence type="ECO:0000259" key="4">
    <source>
        <dbReference type="PROSITE" id="PS50893"/>
    </source>
</evidence>
<dbReference type="RefSeq" id="WP_068809872.1">
    <property type="nucleotide sequence ID" value="NZ_BMIY01000003.1"/>
</dbReference>
<dbReference type="SMART" id="SM00382">
    <property type="entry name" value="AAA"/>
    <property type="match status" value="1"/>
</dbReference>
<dbReference type="Gene3D" id="3.40.50.300">
    <property type="entry name" value="P-loop containing nucleotide triphosphate hydrolases"/>
    <property type="match status" value="1"/>
</dbReference>
<dbReference type="SUPFAM" id="SSF52540">
    <property type="entry name" value="P-loop containing nucleoside triphosphate hydrolases"/>
    <property type="match status" value="1"/>
</dbReference>
<dbReference type="AlphaFoldDB" id="A0A917GNV6"/>